<dbReference type="Pfam" id="PF00589">
    <property type="entry name" value="Phage_integrase"/>
    <property type="match status" value="1"/>
</dbReference>
<accession>A0A9X1I2T3</accession>
<dbReference type="InterPro" id="IPR025269">
    <property type="entry name" value="SAM-like_dom"/>
</dbReference>
<comment type="caution">
    <text evidence="5">The sequence shown here is derived from an EMBL/GenBank/DDBJ whole genome shotgun (WGS) entry which is preliminary data.</text>
</comment>
<evidence type="ECO:0000313" key="6">
    <source>
        <dbReference type="Proteomes" id="UP001139199"/>
    </source>
</evidence>
<sequence length="419" mass="48973">MKSQNTFSILFWADNSSSKSSKALLYARITVNQKRANISLKRHISYKLWDAKAKKVKGNTADARQINMYLNEVYTRLFQIYKDLIYKEEIVTAQLIKSIYTGETVFSKTLMDLIAYHKNQFKNTLSPGTIVNYGITENYLKRFLKASRKANDIYLKHLNYEFLCDFVAYLKNYWPENHPRQISNNTVMKHVQRLRKMVTLAYHMEWIDRDPFVKWKSVFEKREREFLSNIELQKMEDYQFAIDRLERVKDLFLFSCYTGISYIDLIKLTQDNLVRGIDGTTWIVTNRQKSNTRVKIPLFGMAESLINKYNNHPMSVVSGTLFPQITNEKLNFYLKEVALAVGIKKHLTFHMARHTFATTVTLSNGVPIETVSKLLGHKKIATTQIYARVLEDKISADVNQLRQQLSKKRQARNLKKGNG</sequence>
<dbReference type="InterPro" id="IPR035386">
    <property type="entry name" value="Arm-DNA-bind_5"/>
</dbReference>
<dbReference type="PANTHER" id="PTHR30349">
    <property type="entry name" value="PHAGE INTEGRASE-RELATED"/>
    <property type="match status" value="1"/>
</dbReference>
<dbReference type="Gene3D" id="1.10.150.130">
    <property type="match status" value="1"/>
</dbReference>
<name>A0A9X1I2T3_9FLAO</name>
<evidence type="ECO:0000259" key="4">
    <source>
        <dbReference type="PROSITE" id="PS51898"/>
    </source>
</evidence>
<dbReference type="PROSITE" id="PS51898">
    <property type="entry name" value="TYR_RECOMBINASE"/>
    <property type="match status" value="1"/>
</dbReference>
<organism evidence="5 6">
    <name type="scientific">Neotamlana laminarinivorans</name>
    <dbReference type="NCBI Taxonomy" id="2883124"/>
    <lineage>
        <taxon>Bacteria</taxon>
        <taxon>Pseudomonadati</taxon>
        <taxon>Bacteroidota</taxon>
        <taxon>Flavobacteriia</taxon>
        <taxon>Flavobacteriales</taxon>
        <taxon>Flavobacteriaceae</taxon>
        <taxon>Neotamlana</taxon>
    </lineage>
</organism>
<dbReference type="InterPro" id="IPR011010">
    <property type="entry name" value="DNA_brk_join_enz"/>
</dbReference>
<dbReference type="RefSeq" id="WP_226544616.1">
    <property type="nucleotide sequence ID" value="NZ_JAJAPW010000009.1"/>
</dbReference>
<dbReference type="InterPro" id="IPR010998">
    <property type="entry name" value="Integrase_recombinase_N"/>
</dbReference>
<dbReference type="CDD" id="cd01185">
    <property type="entry name" value="INTN1_C_like"/>
    <property type="match status" value="1"/>
</dbReference>
<dbReference type="Pfam" id="PF17293">
    <property type="entry name" value="Arm-DNA-bind_5"/>
    <property type="match status" value="1"/>
</dbReference>
<dbReference type="PANTHER" id="PTHR30349:SF64">
    <property type="entry name" value="PROPHAGE INTEGRASE INTD-RELATED"/>
    <property type="match status" value="1"/>
</dbReference>
<evidence type="ECO:0000256" key="3">
    <source>
        <dbReference type="ARBA" id="ARBA00023172"/>
    </source>
</evidence>
<evidence type="ECO:0000256" key="2">
    <source>
        <dbReference type="ARBA" id="ARBA00023125"/>
    </source>
</evidence>
<reference evidence="5" key="1">
    <citation type="submission" date="2021-10" db="EMBL/GenBank/DDBJ databases">
        <title>Tamlana sargassums sp. nov., and Tamlana laminarinivorans sp. nov., two new bacteria isolated from the brown alga.</title>
        <authorList>
            <person name="Li J."/>
        </authorList>
    </citation>
    <scope>NUCLEOTIDE SEQUENCE</scope>
    <source>
        <strain evidence="5">PT2-4</strain>
    </source>
</reference>
<evidence type="ECO:0000313" key="5">
    <source>
        <dbReference type="EMBL" id="MCB4800136.1"/>
    </source>
</evidence>
<comment type="similarity">
    <text evidence="1">Belongs to the 'phage' integrase family.</text>
</comment>
<keyword evidence="6" id="KW-1185">Reference proteome</keyword>
<dbReference type="AlphaFoldDB" id="A0A9X1I2T3"/>
<dbReference type="InterPro" id="IPR002104">
    <property type="entry name" value="Integrase_catalytic"/>
</dbReference>
<dbReference type="GO" id="GO:0006310">
    <property type="term" value="P:DNA recombination"/>
    <property type="evidence" value="ECO:0007669"/>
    <property type="project" value="UniProtKB-KW"/>
</dbReference>
<dbReference type="Proteomes" id="UP001139199">
    <property type="component" value="Unassembled WGS sequence"/>
</dbReference>
<dbReference type="EMBL" id="JAJAPW010000009">
    <property type="protein sequence ID" value="MCB4800136.1"/>
    <property type="molecule type" value="Genomic_DNA"/>
</dbReference>
<dbReference type="SUPFAM" id="SSF56349">
    <property type="entry name" value="DNA breaking-rejoining enzymes"/>
    <property type="match status" value="1"/>
</dbReference>
<dbReference type="Pfam" id="PF13102">
    <property type="entry name" value="Phage_int_SAM_5"/>
    <property type="match status" value="1"/>
</dbReference>
<proteinExistence type="inferred from homology"/>
<evidence type="ECO:0000256" key="1">
    <source>
        <dbReference type="ARBA" id="ARBA00008857"/>
    </source>
</evidence>
<dbReference type="GO" id="GO:0015074">
    <property type="term" value="P:DNA integration"/>
    <property type="evidence" value="ECO:0007669"/>
    <property type="project" value="InterPro"/>
</dbReference>
<keyword evidence="3" id="KW-0233">DNA recombination</keyword>
<gene>
    <name evidence="5" type="ORF">LG649_14890</name>
</gene>
<dbReference type="GO" id="GO:0003677">
    <property type="term" value="F:DNA binding"/>
    <property type="evidence" value="ECO:0007669"/>
    <property type="project" value="UniProtKB-KW"/>
</dbReference>
<protein>
    <submittedName>
        <fullName evidence="5">Site-specific integrase</fullName>
    </submittedName>
</protein>
<dbReference type="Gene3D" id="1.10.443.10">
    <property type="entry name" value="Intergrase catalytic core"/>
    <property type="match status" value="1"/>
</dbReference>
<feature type="domain" description="Tyr recombinase" evidence="4">
    <location>
        <begin position="222"/>
        <end position="399"/>
    </location>
</feature>
<keyword evidence="2" id="KW-0238">DNA-binding</keyword>
<dbReference type="InterPro" id="IPR050090">
    <property type="entry name" value="Tyrosine_recombinase_XerCD"/>
</dbReference>
<dbReference type="InterPro" id="IPR013762">
    <property type="entry name" value="Integrase-like_cat_sf"/>
</dbReference>